<evidence type="ECO:0000313" key="11">
    <source>
        <dbReference type="Proteomes" id="UP000027142"/>
    </source>
</evidence>
<dbReference type="NCBIfam" id="NF002073">
    <property type="entry name" value="PRK00913.1-2"/>
    <property type="match status" value="1"/>
</dbReference>
<feature type="binding site" evidence="8">
    <location>
        <position position="268"/>
    </location>
    <ligand>
        <name>Mn(2+)</name>
        <dbReference type="ChEBI" id="CHEBI:29035"/>
        <label>2</label>
    </ligand>
</feature>
<dbReference type="RefSeq" id="WP_038482371.1">
    <property type="nucleotide sequence ID" value="NZ_CP003923.1"/>
</dbReference>
<evidence type="ECO:0000256" key="6">
    <source>
        <dbReference type="ARBA" id="ARBA00022801"/>
    </source>
</evidence>
<dbReference type="InterPro" id="IPR008283">
    <property type="entry name" value="Peptidase_M17_N"/>
</dbReference>
<feature type="binding site" evidence="8">
    <location>
        <position position="286"/>
    </location>
    <ligand>
        <name>Mn(2+)</name>
        <dbReference type="ChEBI" id="CHEBI:29035"/>
        <label>2</label>
    </ligand>
</feature>
<reference evidence="10 11" key="1">
    <citation type="journal article" date="2014" name="Gene">
        <title>A comparative genomic analysis of the alkalitolerant soil bacterium Bacillus lehensis G1.</title>
        <authorList>
            <person name="Noor Y.M."/>
            <person name="Samsulrizal N.H."/>
            <person name="Jema'on N.A."/>
            <person name="Low K.O."/>
            <person name="Ramli A.N."/>
            <person name="Alias N.I."/>
            <person name="Damis S.I."/>
            <person name="Fuzi S.F."/>
            <person name="Isa M.N."/>
            <person name="Murad A.M."/>
            <person name="Raih M.F."/>
            <person name="Bakar F.D."/>
            <person name="Najimudin N."/>
            <person name="Mahadi N.M."/>
            <person name="Illias R.M."/>
        </authorList>
    </citation>
    <scope>NUCLEOTIDE SEQUENCE [LARGE SCALE GENOMIC DNA]</scope>
    <source>
        <strain evidence="10 11">G1</strain>
    </source>
</reference>
<dbReference type="CDD" id="cd00433">
    <property type="entry name" value="Peptidase_M17"/>
    <property type="match status" value="1"/>
</dbReference>
<sequence>MFKEKAQWNVGQLDEEVLVLAVWSKGEFTQGVQAIDREMNEQLTELSKQKAFPIKKGECIDFFTLGTLGAKKIYAVYLGKQGELHKDELRHALGNVGLKLKKEKVGQVGFVVDSFLQGGLSTDEVAFTFGEALALSSYDKVTYKEKSNEVKKNLSAVSFYVDEEGFTKQAELGYTYGEGANTARRLVNIPGNLLTPTDLAHEAKILAEKHGFDFHVLEEDEMESLGMGALLAVSQGSDQEAKMIVMRYNGNKDSKEVTALVGKGLTFDAGGYSLKPAANMHTMKTDMGGAGAVLGAMDIIGQTKPKHNVLCVIPSSENLINGSAMKPGDVLRAMNGKTIEVRNTDAEGRLILADGVAYAVQLGATRLIDVATLTGACVVALGHETTGAVTNDTELMERVRRAGEETGEPVWAFPNSQPYKDMLKTSDVADLNNAPGRAGGSITAGLFIGEFVGTTPWVHLDVAGTASKDKGSSLGPAGATGIMARTLAWFVAHS</sequence>
<feature type="binding site" evidence="8">
    <location>
        <position position="345"/>
    </location>
    <ligand>
        <name>Mn(2+)</name>
        <dbReference type="ChEBI" id="CHEBI:29035"/>
        <label>1</label>
    </ligand>
</feature>
<dbReference type="InterPro" id="IPR043472">
    <property type="entry name" value="Macro_dom-like"/>
</dbReference>
<keyword evidence="4 8" id="KW-0031">Aminopeptidase</keyword>
<keyword evidence="8" id="KW-0963">Cytoplasm</keyword>
<keyword evidence="8" id="KW-0479">Metal-binding</keyword>
<dbReference type="PANTHER" id="PTHR11963:SF23">
    <property type="entry name" value="CYTOSOL AMINOPEPTIDASE"/>
    <property type="match status" value="1"/>
</dbReference>
<evidence type="ECO:0000256" key="5">
    <source>
        <dbReference type="ARBA" id="ARBA00022670"/>
    </source>
</evidence>
<keyword evidence="8" id="KW-0464">Manganese</keyword>
<keyword evidence="11" id="KW-1185">Reference proteome</keyword>
<evidence type="ECO:0000256" key="4">
    <source>
        <dbReference type="ARBA" id="ARBA00022438"/>
    </source>
</evidence>
<dbReference type="GO" id="GO:0006508">
    <property type="term" value="P:proteolysis"/>
    <property type="evidence" value="ECO:0007669"/>
    <property type="project" value="UniProtKB-KW"/>
</dbReference>
<evidence type="ECO:0000256" key="8">
    <source>
        <dbReference type="HAMAP-Rule" id="MF_00181"/>
    </source>
</evidence>
<dbReference type="OrthoDB" id="9809354at2"/>
<dbReference type="AlphaFoldDB" id="A0A060LW57"/>
<keyword evidence="5 8" id="KW-0645">Protease</keyword>
<feature type="binding site" evidence="8">
    <location>
        <position position="347"/>
    </location>
    <ligand>
        <name>Mn(2+)</name>
        <dbReference type="ChEBI" id="CHEBI:29035"/>
        <label>2</label>
    </ligand>
</feature>
<dbReference type="Gene3D" id="3.40.220.10">
    <property type="entry name" value="Leucine Aminopeptidase, subunit E, domain 1"/>
    <property type="match status" value="1"/>
</dbReference>
<accession>A0A060LW57</accession>
<dbReference type="Gene3D" id="3.40.630.10">
    <property type="entry name" value="Zn peptidases"/>
    <property type="match status" value="1"/>
</dbReference>
<comment type="function">
    <text evidence="7 8">Presumably involved in the processing and regular turnover of intracellular proteins. Catalyzes the removal of unsubstituted N-terminal amino acids from various peptides.</text>
</comment>
<evidence type="ECO:0000256" key="3">
    <source>
        <dbReference type="ARBA" id="ARBA00009528"/>
    </source>
</evidence>
<dbReference type="MEROPS" id="M17.010"/>
<comment type="catalytic activity">
    <reaction evidence="1 8">
        <text>Release of an N-terminal amino acid, Xaa-|-Yaa-, in which Xaa is preferably Leu, but may be other amino acids including Pro although not Arg or Lys, and Yaa may be Pro. Amino acid amides and methyl esters are also readily hydrolyzed, but rates on arylamides are exceedingly low.</text>
        <dbReference type="EC" id="3.4.11.1"/>
    </reaction>
</comment>
<feature type="domain" description="Cytosol aminopeptidase" evidence="9">
    <location>
        <begin position="343"/>
        <end position="350"/>
    </location>
</feature>
<dbReference type="SUPFAM" id="SSF53187">
    <property type="entry name" value="Zn-dependent exopeptidases"/>
    <property type="match status" value="1"/>
</dbReference>
<dbReference type="EC" id="3.4.11.10" evidence="8"/>
<protein>
    <recommendedName>
        <fullName evidence="8">Probable cytosol aminopeptidase</fullName>
        <ecNumber evidence="8">3.4.11.1</ecNumber>
    </recommendedName>
    <alternativeName>
        <fullName evidence="8">Leucine aminopeptidase</fullName>
        <shortName evidence="8">LAP</shortName>
        <ecNumber evidence="8">3.4.11.10</ecNumber>
    </alternativeName>
    <alternativeName>
        <fullName evidence="8">Leucyl aminopeptidase</fullName>
    </alternativeName>
</protein>
<comment type="cofactor">
    <cofactor evidence="8">
        <name>Mn(2+)</name>
        <dbReference type="ChEBI" id="CHEBI:29035"/>
    </cofactor>
    <text evidence="8">Binds 2 manganese ions per subunit.</text>
</comment>
<dbReference type="PANTHER" id="PTHR11963">
    <property type="entry name" value="LEUCINE AMINOPEPTIDASE-RELATED"/>
    <property type="match status" value="1"/>
</dbReference>
<dbReference type="NCBIfam" id="NF002083">
    <property type="entry name" value="PRK00913.3-5"/>
    <property type="match status" value="1"/>
</dbReference>
<dbReference type="Proteomes" id="UP000027142">
    <property type="component" value="Chromosome"/>
</dbReference>
<comment type="catalytic activity">
    <reaction evidence="2 8">
        <text>Release of an N-terminal amino acid, preferentially leucine, but not glutamic or aspartic acids.</text>
        <dbReference type="EC" id="3.4.11.10"/>
    </reaction>
</comment>
<dbReference type="SUPFAM" id="SSF52949">
    <property type="entry name" value="Macro domain-like"/>
    <property type="match status" value="1"/>
</dbReference>
<dbReference type="EC" id="3.4.11.1" evidence="8"/>
<name>A0A060LW57_9BACI</name>
<organism evidence="10 11">
    <name type="scientific">Shouchella lehensis G1</name>
    <dbReference type="NCBI Taxonomy" id="1246626"/>
    <lineage>
        <taxon>Bacteria</taxon>
        <taxon>Bacillati</taxon>
        <taxon>Bacillota</taxon>
        <taxon>Bacilli</taxon>
        <taxon>Bacillales</taxon>
        <taxon>Bacillaceae</taxon>
        <taxon>Shouchella</taxon>
    </lineage>
</organism>
<comment type="subcellular location">
    <subcellularLocation>
        <location evidence="8">Cytoplasm</location>
    </subcellularLocation>
</comment>
<dbReference type="GO" id="GO:0005737">
    <property type="term" value="C:cytoplasm"/>
    <property type="evidence" value="ECO:0007669"/>
    <property type="project" value="UniProtKB-SubCell"/>
</dbReference>
<keyword evidence="6 8" id="KW-0378">Hydrolase</keyword>
<dbReference type="GO" id="GO:0030145">
    <property type="term" value="F:manganese ion binding"/>
    <property type="evidence" value="ECO:0007669"/>
    <property type="project" value="UniProtKB-UniRule"/>
</dbReference>
<dbReference type="PROSITE" id="PS00631">
    <property type="entry name" value="CYTOSOL_AP"/>
    <property type="match status" value="1"/>
</dbReference>
<feature type="active site" evidence="8">
    <location>
        <position position="275"/>
    </location>
</feature>
<evidence type="ECO:0000256" key="7">
    <source>
        <dbReference type="ARBA" id="ARBA00049972"/>
    </source>
</evidence>
<dbReference type="STRING" id="1246626.BleG1_2917"/>
<dbReference type="PATRIC" id="fig|1246626.3.peg.2905"/>
<proteinExistence type="inferred from homology"/>
<dbReference type="GO" id="GO:0070006">
    <property type="term" value="F:metalloaminopeptidase activity"/>
    <property type="evidence" value="ECO:0007669"/>
    <property type="project" value="InterPro"/>
</dbReference>
<evidence type="ECO:0000256" key="1">
    <source>
        <dbReference type="ARBA" id="ARBA00000135"/>
    </source>
</evidence>
<dbReference type="Pfam" id="PF02789">
    <property type="entry name" value="Peptidase_M17_N"/>
    <property type="match status" value="1"/>
</dbReference>
<dbReference type="eggNOG" id="COG0260">
    <property type="taxonomic scope" value="Bacteria"/>
</dbReference>
<evidence type="ECO:0000313" key="10">
    <source>
        <dbReference type="EMBL" id="AIC95481.1"/>
    </source>
</evidence>
<dbReference type="PRINTS" id="PR00481">
    <property type="entry name" value="LAMNOPPTDASE"/>
</dbReference>
<evidence type="ECO:0000256" key="2">
    <source>
        <dbReference type="ARBA" id="ARBA00000967"/>
    </source>
</evidence>
<feature type="binding site" evidence="8">
    <location>
        <position position="268"/>
    </location>
    <ligand>
        <name>Mn(2+)</name>
        <dbReference type="ChEBI" id="CHEBI:29035"/>
        <label>1</label>
    </ligand>
</feature>
<evidence type="ECO:0000259" key="9">
    <source>
        <dbReference type="PROSITE" id="PS00631"/>
    </source>
</evidence>
<gene>
    <name evidence="8" type="primary">pepA</name>
    <name evidence="10" type="ORF">BleG1_2917</name>
</gene>
<comment type="similarity">
    <text evidence="3 8">Belongs to the peptidase M17 family.</text>
</comment>
<dbReference type="InterPro" id="IPR023042">
    <property type="entry name" value="Peptidase_M17_leu_NH2_pept"/>
</dbReference>
<dbReference type="EMBL" id="CP003923">
    <property type="protein sequence ID" value="AIC95481.1"/>
    <property type="molecule type" value="Genomic_DNA"/>
</dbReference>
<dbReference type="Pfam" id="PF00883">
    <property type="entry name" value="Peptidase_M17"/>
    <property type="match status" value="1"/>
</dbReference>
<feature type="active site" evidence="8">
    <location>
        <position position="349"/>
    </location>
</feature>
<dbReference type="HAMAP" id="MF_00181">
    <property type="entry name" value="Cytosol_peptidase_M17"/>
    <property type="match status" value="1"/>
</dbReference>
<dbReference type="InterPro" id="IPR000819">
    <property type="entry name" value="Peptidase_M17_C"/>
</dbReference>
<dbReference type="InterPro" id="IPR011356">
    <property type="entry name" value="Leucine_aapep/pepB"/>
</dbReference>
<feature type="binding site" evidence="8">
    <location>
        <position position="347"/>
    </location>
    <ligand>
        <name>Mn(2+)</name>
        <dbReference type="ChEBI" id="CHEBI:29035"/>
        <label>1</label>
    </ligand>
</feature>
<dbReference type="KEGG" id="ble:BleG1_2917"/>
<dbReference type="NCBIfam" id="NF002074">
    <property type="entry name" value="PRK00913.1-4"/>
    <property type="match status" value="1"/>
</dbReference>
<dbReference type="HOGENOM" id="CLU_013734_6_3_9"/>
<feature type="binding site" evidence="8">
    <location>
        <position position="263"/>
    </location>
    <ligand>
        <name>Mn(2+)</name>
        <dbReference type="ChEBI" id="CHEBI:29035"/>
        <label>2</label>
    </ligand>
</feature>